<evidence type="ECO:0000256" key="6">
    <source>
        <dbReference type="ARBA" id="ARBA00022989"/>
    </source>
</evidence>
<protein>
    <recommendedName>
        <fullName evidence="8">Transport permease protein</fullName>
    </recommendedName>
</protein>
<dbReference type="Pfam" id="PF01061">
    <property type="entry name" value="ABC2_membrane"/>
    <property type="match status" value="1"/>
</dbReference>
<feature type="transmembrane region" description="Helical" evidence="8">
    <location>
        <begin position="184"/>
        <end position="200"/>
    </location>
</feature>
<feature type="domain" description="ABC transmembrane type-2" evidence="9">
    <location>
        <begin position="36"/>
        <end position="266"/>
    </location>
</feature>
<dbReference type="PANTHER" id="PTHR30413:SF10">
    <property type="entry name" value="CAPSULE POLYSACCHARIDE EXPORT INNER-MEMBRANE PROTEIN CTRC"/>
    <property type="match status" value="1"/>
</dbReference>
<organism evidence="10 11">
    <name type="scientific">Massilimicrobiota timonensis</name>
    <dbReference type="NCBI Taxonomy" id="1776392"/>
    <lineage>
        <taxon>Bacteria</taxon>
        <taxon>Bacillati</taxon>
        <taxon>Bacillota</taxon>
        <taxon>Erysipelotrichia</taxon>
        <taxon>Erysipelotrichales</taxon>
        <taxon>Erysipelotrichaceae</taxon>
        <taxon>Massilimicrobiota</taxon>
    </lineage>
</organism>
<reference evidence="11" key="1">
    <citation type="submission" date="2023-06" db="EMBL/GenBank/DDBJ databases">
        <title>Identification and characterization of horizontal gene transfer across gut microbiota members of farm animals based on homology search.</title>
        <authorList>
            <person name="Zeman M."/>
            <person name="Kubasova T."/>
            <person name="Jahodarova E."/>
            <person name="Nykrynova M."/>
            <person name="Rychlik I."/>
        </authorList>
    </citation>
    <scope>NUCLEOTIDE SEQUENCE [LARGE SCALE GENOMIC DNA]</scope>
    <source>
        <strain evidence="11">ET341</strain>
    </source>
</reference>
<evidence type="ECO:0000313" key="11">
    <source>
        <dbReference type="Proteomes" id="UP001529275"/>
    </source>
</evidence>
<comment type="similarity">
    <text evidence="2 8">Belongs to the ABC-2 integral membrane protein family.</text>
</comment>
<dbReference type="RefSeq" id="WP_289528140.1">
    <property type="nucleotide sequence ID" value="NZ_JAUDCK010000047.1"/>
</dbReference>
<dbReference type="InterPro" id="IPR013525">
    <property type="entry name" value="ABC2_TM"/>
</dbReference>
<feature type="transmembrane region" description="Helical" evidence="8">
    <location>
        <begin position="129"/>
        <end position="148"/>
    </location>
</feature>
<accession>A0ABT7UKL0</accession>
<evidence type="ECO:0000256" key="2">
    <source>
        <dbReference type="ARBA" id="ARBA00007783"/>
    </source>
</evidence>
<dbReference type="EMBL" id="JAUDCK010000047">
    <property type="protein sequence ID" value="MDM8196684.1"/>
    <property type="molecule type" value="Genomic_DNA"/>
</dbReference>
<keyword evidence="11" id="KW-1185">Reference proteome</keyword>
<keyword evidence="6 8" id="KW-1133">Transmembrane helix</keyword>
<comment type="subcellular location">
    <subcellularLocation>
        <location evidence="1 8">Cell membrane</location>
        <topology evidence="1 8">Multi-pass membrane protein</topology>
    </subcellularLocation>
</comment>
<feature type="transmembrane region" description="Helical" evidence="8">
    <location>
        <begin position="246"/>
        <end position="264"/>
    </location>
</feature>
<dbReference type="PROSITE" id="PS51012">
    <property type="entry name" value="ABC_TM2"/>
    <property type="match status" value="1"/>
</dbReference>
<evidence type="ECO:0000256" key="1">
    <source>
        <dbReference type="ARBA" id="ARBA00004651"/>
    </source>
</evidence>
<dbReference type="Proteomes" id="UP001529275">
    <property type="component" value="Unassembled WGS sequence"/>
</dbReference>
<comment type="caution">
    <text evidence="10">The sequence shown here is derived from an EMBL/GenBank/DDBJ whole genome shotgun (WGS) entry which is preliminary data.</text>
</comment>
<feature type="transmembrane region" description="Helical" evidence="8">
    <location>
        <begin position="75"/>
        <end position="100"/>
    </location>
</feature>
<keyword evidence="7 8" id="KW-0472">Membrane</keyword>
<proteinExistence type="inferred from homology"/>
<evidence type="ECO:0000256" key="4">
    <source>
        <dbReference type="ARBA" id="ARBA00022475"/>
    </source>
</evidence>
<feature type="transmembrane region" description="Helical" evidence="8">
    <location>
        <begin position="38"/>
        <end position="55"/>
    </location>
</feature>
<evidence type="ECO:0000256" key="8">
    <source>
        <dbReference type="RuleBase" id="RU361157"/>
    </source>
</evidence>
<dbReference type="InterPro" id="IPR047817">
    <property type="entry name" value="ABC2_TM_bact-type"/>
</dbReference>
<evidence type="ECO:0000256" key="7">
    <source>
        <dbReference type="ARBA" id="ARBA00023136"/>
    </source>
</evidence>
<name>A0ABT7UKL0_9FIRM</name>
<sequence length="274" mass="32173">MFKSIKYVLQENFHNLFRIYSISKYELLADMRDSKLGLFWNFAHPLIQVLTYWFAFGIVFEKKAVTSYGVTTPYIFWMMGGMVVWFFISPCITNGCNAVFSKVNVITKMKFPVSILPATVVMKELFNHFCLMIILVIIFLFGGIYPSIHWLGLIYYVLCAIIFSISLSLTTSVLNMIARDTRKLVLACMRLLLYLTPILWDIKQLTHMPDFIGWIMKANPIYYVVQGYRDCFFYHKGILFYSHSMIAFWVITLILFVFGSCMMYKFKHKFIDLI</sequence>
<keyword evidence="5 8" id="KW-0812">Transmembrane</keyword>
<evidence type="ECO:0000259" key="9">
    <source>
        <dbReference type="PROSITE" id="PS51012"/>
    </source>
</evidence>
<feature type="transmembrane region" description="Helical" evidence="8">
    <location>
        <begin position="154"/>
        <end position="177"/>
    </location>
</feature>
<evidence type="ECO:0000256" key="5">
    <source>
        <dbReference type="ARBA" id="ARBA00022692"/>
    </source>
</evidence>
<evidence type="ECO:0000313" key="10">
    <source>
        <dbReference type="EMBL" id="MDM8196684.1"/>
    </source>
</evidence>
<gene>
    <name evidence="10" type="ORF">QUV98_10185</name>
</gene>
<keyword evidence="3 8" id="KW-0813">Transport</keyword>
<keyword evidence="4 8" id="KW-1003">Cell membrane</keyword>
<evidence type="ECO:0000256" key="3">
    <source>
        <dbReference type="ARBA" id="ARBA00022448"/>
    </source>
</evidence>
<dbReference type="PANTHER" id="PTHR30413">
    <property type="entry name" value="INNER MEMBRANE TRANSPORT PERMEASE"/>
    <property type="match status" value="1"/>
</dbReference>
<reference evidence="10 11" key="2">
    <citation type="submission" date="2023-06" db="EMBL/GenBank/DDBJ databases">
        <authorList>
            <person name="Zeman M."/>
            <person name="Kubasova T."/>
            <person name="Jahodarova E."/>
            <person name="Nykrynova M."/>
            <person name="Rychlik I."/>
        </authorList>
    </citation>
    <scope>NUCLEOTIDE SEQUENCE [LARGE SCALE GENOMIC DNA]</scope>
    <source>
        <strain evidence="10 11">ET341</strain>
    </source>
</reference>